<evidence type="ECO:0000256" key="4">
    <source>
        <dbReference type="ARBA" id="ARBA00022692"/>
    </source>
</evidence>
<dbReference type="GeneID" id="116941650"/>
<keyword evidence="5 7" id="KW-1133">Transmembrane helix</keyword>
<name>A0AAJ7WSZ2_PETMA</name>
<dbReference type="Proteomes" id="UP001318040">
    <property type="component" value="Chromosome 12"/>
</dbReference>
<dbReference type="GO" id="GO:0005765">
    <property type="term" value="C:lysosomal membrane"/>
    <property type="evidence" value="ECO:0007669"/>
    <property type="project" value="TreeGrafter"/>
</dbReference>
<evidence type="ECO:0000256" key="2">
    <source>
        <dbReference type="ARBA" id="ARBA00010076"/>
    </source>
</evidence>
<sequence>MSFKSPFRYQFYSTSCCVCFHVRTGAMLLGGAYALMYLVMASFLAAATISPDEVAEFAHKYDLPNSYYSNMSDGVDSCIAMVISLLMMIMSGMLVYGSFKHRSGLLIPFFCYQLFDFALTCLVAVGFLTYLPKFKDYVDQLPNFTYKEDIESMDSTWVVLIFVLLFAFVLSFKAYMICCVWNCYKYIVNRNIPDMTVFSDQNNEYLLPPYEMVVMKIPPKDDPPPYTPA</sequence>
<keyword evidence="4 7" id="KW-0812">Transmembrane</keyword>
<evidence type="ECO:0000256" key="7">
    <source>
        <dbReference type="SAM" id="Phobius"/>
    </source>
</evidence>
<protein>
    <submittedName>
        <fullName evidence="9">Lysosomal-associated transmembrane protein 4B</fullName>
    </submittedName>
</protein>
<dbReference type="AlphaFoldDB" id="A0AAJ7WSZ2"/>
<feature type="transmembrane region" description="Helical" evidence="7">
    <location>
        <begin position="79"/>
        <end position="97"/>
    </location>
</feature>
<feature type="transmembrane region" description="Helical" evidence="7">
    <location>
        <begin position="157"/>
        <end position="184"/>
    </location>
</feature>
<keyword evidence="8" id="KW-1185">Reference proteome</keyword>
<dbReference type="PANTHER" id="PTHR12479:SF10">
    <property type="entry name" value="LYSOSOMAL-ASSOCIATED TRANSMEMBRANE PROTEIN"/>
    <property type="match status" value="1"/>
</dbReference>
<evidence type="ECO:0000313" key="8">
    <source>
        <dbReference type="Proteomes" id="UP001318040"/>
    </source>
</evidence>
<evidence type="ECO:0000256" key="5">
    <source>
        <dbReference type="ARBA" id="ARBA00022989"/>
    </source>
</evidence>
<comment type="subcellular location">
    <subcellularLocation>
        <location evidence="1">Endomembrane system</location>
        <topology evidence="1">Multi-pass membrane protein</topology>
    </subcellularLocation>
</comment>
<evidence type="ECO:0000256" key="6">
    <source>
        <dbReference type="ARBA" id="ARBA00023136"/>
    </source>
</evidence>
<dbReference type="PANTHER" id="PTHR12479">
    <property type="entry name" value="LYSOSOMAL-ASSOCIATED TRANSMEMBRANE PROTEIN"/>
    <property type="match status" value="1"/>
</dbReference>
<reference evidence="9" key="1">
    <citation type="submission" date="2025-08" db="UniProtKB">
        <authorList>
            <consortium name="RefSeq"/>
        </authorList>
    </citation>
    <scope>IDENTIFICATION</scope>
    <source>
        <tissue evidence="9">Sperm</tissue>
    </source>
</reference>
<feature type="transmembrane region" description="Helical" evidence="7">
    <location>
        <begin position="109"/>
        <end position="131"/>
    </location>
</feature>
<organism evidence="8 9">
    <name type="scientific">Petromyzon marinus</name>
    <name type="common">Sea lamprey</name>
    <dbReference type="NCBI Taxonomy" id="7757"/>
    <lineage>
        <taxon>Eukaryota</taxon>
        <taxon>Metazoa</taxon>
        <taxon>Chordata</taxon>
        <taxon>Craniata</taxon>
        <taxon>Vertebrata</taxon>
        <taxon>Cyclostomata</taxon>
        <taxon>Hyperoartia</taxon>
        <taxon>Petromyzontiformes</taxon>
        <taxon>Petromyzontidae</taxon>
        <taxon>Petromyzon</taxon>
    </lineage>
</organism>
<dbReference type="InterPro" id="IPR004687">
    <property type="entry name" value="LAPTM4/5"/>
</dbReference>
<dbReference type="KEGG" id="pmrn:116941650"/>
<proteinExistence type="inferred from homology"/>
<feature type="transmembrane region" description="Helical" evidence="7">
    <location>
        <begin position="28"/>
        <end position="49"/>
    </location>
</feature>
<comment type="similarity">
    <text evidence="2">Belongs to the LAPTM4/LAPTM5 transporter family.</text>
</comment>
<keyword evidence="6 7" id="KW-0472">Membrane</keyword>
<dbReference type="GO" id="GO:0012505">
    <property type="term" value="C:endomembrane system"/>
    <property type="evidence" value="ECO:0007669"/>
    <property type="project" value="UniProtKB-SubCell"/>
</dbReference>
<dbReference type="InterPro" id="IPR051115">
    <property type="entry name" value="LAPTM_transporter"/>
</dbReference>
<evidence type="ECO:0000256" key="3">
    <source>
        <dbReference type="ARBA" id="ARBA00022448"/>
    </source>
</evidence>
<accession>A0AAJ7WSZ2</accession>
<dbReference type="Pfam" id="PF03821">
    <property type="entry name" value="Mtp"/>
    <property type="match status" value="2"/>
</dbReference>
<evidence type="ECO:0000313" key="9">
    <source>
        <dbReference type="RefSeq" id="XP_032808835.1"/>
    </source>
</evidence>
<dbReference type="RefSeq" id="XP_032808835.1">
    <property type="nucleotide sequence ID" value="XM_032952944.1"/>
</dbReference>
<keyword evidence="3" id="KW-0813">Transport</keyword>
<gene>
    <name evidence="9" type="primary">LAPTM4B</name>
</gene>
<evidence type="ECO:0000256" key="1">
    <source>
        <dbReference type="ARBA" id="ARBA00004127"/>
    </source>
</evidence>